<dbReference type="RefSeq" id="WP_378535734.1">
    <property type="nucleotide sequence ID" value="NZ_JBHSBH010000012.1"/>
</dbReference>
<dbReference type="CDD" id="cd03424">
    <property type="entry name" value="NUDIX_ADPRase_Nudt5_UGPPase_Nudt14"/>
    <property type="match status" value="1"/>
</dbReference>
<keyword evidence="5" id="KW-1185">Reference proteome</keyword>
<reference evidence="5" key="1">
    <citation type="journal article" date="2019" name="Int. J. Syst. Evol. Microbiol.">
        <title>The Global Catalogue of Microorganisms (GCM) 10K type strain sequencing project: providing services to taxonomists for standard genome sequencing and annotation.</title>
        <authorList>
            <consortium name="The Broad Institute Genomics Platform"/>
            <consortium name="The Broad Institute Genome Sequencing Center for Infectious Disease"/>
            <person name="Wu L."/>
            <person name="Ma J."/>
        </authorList>
    </citation>
    <scope>NUCLEOTIDE SEQUENCE [LARGE SCALE GENOMIC DNA]</scope>
    <source>
        <strain evidence="5">TBRC 1826</strain>
    </source>
</reference>
<protein>
    <submittedName>
        <fullName evidence="4">NUDIX hydrolase</fullName>
        <ecNumber evidence="4">3.6.-.-</ecNumber>
    </submittedName>
</protein>
<sequence>MRWTVHSEEQLYRDRWLDIRVADVEITGGRHLEHRLIRSAPGAGAVVMDDKDRVLLEWRHRFITGTWGYEIPIGGIHDGEDPAVAAAREVEEETGWRPGPLRPLIYAQPSSGISDSEHHIFFADSAEHVGAPSEDWEAERIEWVPLTSVPELVRKRELVSGTSMNALLYLATAGRPSAG</sequence>
<name>A0ABV8FTC1_9ACTN</name>
<comment type="similarity">
    <text evidence="1">Belongs to the Nudix hydrolase family.</text>
</comment>
<dbReference type="Proteomes" id="UP001595847">
    <property type="component" value="Unassembled WGS sequence"/>
</dbReference>
<feature type="domain" description="Nudix hydrolase" evidence="3">
    <location>
        <begin position="38"/>
        <end position="166"/>
    </location>
</feature>
<dbReference type="InterPro" id="IPR000086">
    <property type="entry name" value="NUDIX_hydrolase_dom"/>
</dbReference>
<dbReference type="PANTHER" id="PTHR43736:SF1">
    <property type="entry name" value="DIHYDRONEOPTERIN TRIPHOSPHATE DIPHOSPHATASE"/>
    <property type="match status" value="1"/>
</dbReference>
<evidence type="ECO:0000313" key="5">
    <source>
        <dbReference type="Proteomes" id="UP001595847"/>
    </source>
</evidence>
<evidence type="ECO:0000313" key="4">
    <source>
        <dbReference type="EMBL" id="MFC3998156.1"/>
    </source>
</evidence>
<evidence type="ECO:0000259" key="3">
    <source>
        <dbReference type="PROSITE" id="PS51462"/>
    </source>
</evidence>
<keyword evidence="2 4" id="KW-0378">Hydrolase</keyword>
<dbReference type="Pfam" id="PF00293">
    <property type="entry name" value="NUDIX"/>
    <property type="match status" value="1"/>
</dbReference>
<dbReference type="PROSITE" id="PS00893">
    <property type="entry name" value="NUDIX_BOX"/>
    <property type="match status" value="1"/>
</dbReference>
<proteinExistence type="inferred from homology"/>
<dbReference type="InterPro" id="IPR015797">
    <property type="entry name" value="NUDIX_hydrolase-like_dom_sf"/>
</dbReference>
<comment type="caution">
    <text evidence="4">The sequence shown here is derived from an EMBL/GenBank/DDBJ whole genome shotgun (WGS) entry which is preliminary data.</text>
</comment>
<dbReference type="SUPFAM" id="SSF55811">
    <property type="entry name" value="Nudix"/>
    <property type="match status" value="1"/>
</dbReference>
<evidence type="ECO:0000256" key="1">
    <source>
        <dbReference type="ARBA" id="ARBA00005582"/>
    </source>
</evidence>
<dbReference type="EC" id="3.6.-.-" evidence="4"/>
<evidence type="ECO:0000256" key="2">
    <source>
        <dbReference type="ARBA" id="ARBA00022801"/>
    </source>
</evidence>
<dbReference type="InterPro" id="IPR020084">
    <property type="entry name" value="NUDIX_hydrolase_CS"/>
</dbReference>
<organism evidence="4 5">
    <name type="scientific">Nocardiopsis sediminis</name>
    <dbReference type="NCBI Taxonomy" id="1778267"/>
    <lineage>
        <taxon>Bacteria</taxon>
        <taxon>Bacillati</taxon>
        <taxon>Actinomycetota</taxon>
        <taxon>Actinomycetes</taxon>
        <taxon>Streptosporangiales</taxon>
        <taxon>Nocardiopsidaceae</taxon>
        <taxon>Nocardiopsis</taxon>
    </lineage>
</organism>
<dbReference type="EMBL" id="JBHSBH010000012">
    <property type="protein sequence ID" value="MFC3998156.1"/>
    <property type="molecule type" value="Genomic_DNA"/>
</dbReference>
<dbReference type="Gene3D" id="3.90.79.10">
    <property type="entry name" value="Nucleoside Triphosphate Pyrophosphohydrolase"/>
    <property type="match status" value="1"/>
</dbReference>
<dbReference type="PANTHER" id="PTHR43736">
    <property type="entry name" value="ADP-RIBOSE PYROPHOSPHATASE"/>
    <property type="match status" value="1"/>
</dbReference>
<gene>
    <name evidence="4" type="ORF">ACFOVU_19680</name>
</gene>
<accession>A0ABV8FTC1</accession>
<dbReference type="PROSITE" id="PS51462">
    <property type="entry name" value="NUDIX"/>
    <property type="match status" value="1"/>
</dbReference>
<dbReference type="GO" id="GO:0016787">
    <property type="term" value="F:hydrolase activity"/>
    <property type="evidence" value="ECO:0007669"/>
    <property type="project" value="UniProtKB-KW"/>
</dbReference>